<name>A0A6H0RZH9_9MYCO</name>
<dbReference type="InterPro" id="IPR000253">
    <property type="entry name" value="FHA_dom"/>
</dbReference>
<keyword evidence="4" id="KW-0614">Plasmid</keyword>
<sequence>MRCATGGRMGEWQSAEASADPGPDTLTIEVGGATHTVRRTDGAVTIGREPPAQILLRESGISRAHLRIQYDQDHWSVIDTASRNGTYVNGVRVEHLAVTAPVTVRLGDPNGIAVHLDPRPPLDDAPPAEATVPVEAEDDVHPLGATSENDAISRLGGAVEERREELGLSVSTLIAGVMTHEDYALFTGGQLSPGDDVRRVLEQRLVWPEDTVHRVLEGAEVPEEELTDLLSPTVQVAVALDAAEVEVRTIRHKVNELPDPRDERFARTVTPLLTQLRRLDHLGTSAARTAPGRPEVLAALAAIREARAEVVLYAGRSPGASLGQRLGAVRVRGRLSVAEIATAAGVTTADVESVEREDPASVAVLDALERFVAAVGTHLRVLD</sequence>
<dbReference type="PANTHER" id="PTHR23308">
    <property type="entry name" value="NUCLEAR INHIBITOR OF PROTEIN PHOSPHATASE-1"/>
    <property type="match status" value="1"/>
</dbReference>
<dbReference type="EMBL" id="CP038798">
    <property type="protein sequence ID" value="QIV79871.1"/>
    <property type="molecule type" value="Genomic_DNA"/>
</dbReference>
<proteinExistence type="predicted"/>
<dbReference type="AlphaFoldDB" id="A0A6H0RZH9"/>
<evidence type="ECO:0000313" key="4">
    <source>
        <dbReference type="EMBL" id="QIV79871.1"/>
    </source>
</evidence>
<accession>A0A6H0RZH9</accession>
<geneLocation type="plasmid" evidence="4 5">
    <name>unnamed2</name>
</geneLocation>
<keyword evidence="5" id="KW-1185">Reference proteome</keyword>
<evidence type="ECO:0000256" key="2">
    <source>
        <dbReference type="SAM" id="MobiDB-lite"/>
    </source>
</evidence>
<evidence type="ECO:0000256" key="1">
    <source>
        <dbReference type="ARBA" id="ARBA00022553"/>
    </source>
</evidence>
<dbReference type="InterPro" id="IPR050923">
    <property type="entry name" value="Cell_Proc_Reg/RNA_Proc"/>
</dbReference>
<dbReference type="SMART" id="SM00240">
    <property type="entry name" value="FHA"/>
    <property type="match status" value="1"/>
</dbReference>
<dbReference type="CDD" id="cd00060">
    <property type="entry name" value="FHA"/>
    <property type="match status" value="1"/>
</dbReference>
<dbReference type="PROSITE" id="PS50006">
    <property type="entry name" value="FHA_DOMAIN"/>
    <property type="match status" value="1"/>
</dbReference>
<feature type="domain" description="FHA" evidence="3">
    <location>
        <begin position="44"/>
        <end position="93"/>
    </location>
</feature>
<keyword evidence="1" id="KW-0597">Phosphoprotein</keyword>
<protein>
    <submittedName>
        <fullName evidence="4">FHA domain-containing protein</fullName>
    </submittedName>
</protein>
<feature type="region of interest" description="Disordered" evidence="2">
    <location>
        <begin position="1"/>
        <end position="26"/>
    </location>
</feature>
<evidence type="ECO:0000313" key="5">
    <source>
        <dbReference type="Proteomes" id="UP000501849"/>
    </source>
</evidence>
<dbReference type="Pfam" id="PF00498">
    <property type="entry name" value="FHA"/>
    <property type="match status" value="1"/>
</dbReference>
<reference evidence="4 5" key="1">
    <citation type="submission" date="2019-04" db="EMBL/GenBank/DDBJ databases">
        <title>Draft, Whole-Genome Sequence of the Anthracene-degrading Mycobacterium frederiksbergense LB501T, Isolated from a Polycyclic Aromatic Hydrocarbon (PAH)-Contaminated Soil.</title>
        <authorList>
            <person name="Augelletti F."/>
        </authorList>
    </citation>
    <scope>NUCLEOTIDE SEQUENCE [LARGE SCALE GENOMIC DNA]</scope>
    <source>
        <strain evidence="4 5">LB 501T</strain>
        <plasmid evidence="4 5">unnamed2</plasmid>
    </source>
</reference>
<organism evidence="4 5">
    <name type="scientific">Mycolicibacterium frederiksbergense</name>
    <dbReference type="NCBI Taxonomy" id="117567"/>
    <lineage>
        <taxon>Bacteria</taxon>
        <taxon>Bacillati</taxon>
        <taxon>Actinomycetota</taxon>
        <taxon>Actinomycetes</taxon>
        <taxon>Mycobacteriales</taxon>
        <taxon>Mycobacteriaceae</taxon>
        <taxon>Mycolicibacterium</taxon>
    </lineage>
</organism>
<gene>
    <name evidence="4" type="ORF">EXE63_02375</name>
</gene>
<dbReference type="Proteomes" id="UP000501849">
    <property type="component" value="Plasmid unnamed2"/>
</dbReference>
<dbReference type="Gene3D" id="2.60.200.20">
    <property type="match status" value="1"/>
</dbReference>
<dbReference type="SUPFAM" id="SSF49879">
    <property type="entry name" value="SMAD/FHA domain"/>
    <property type="match status" value="1"/>
</dbReference>
<evidence type="ECO:0000259" key="3">
    <source>
        <dbReference type="PROSITE" id="PS50006"/>
    </source>
</evidence>
<dbReference type="InterPro" id="IPR008984">
    <property type="entry name" value="SMAD_FHA_dom_sf"/>
</dbReference>
<dbReference type="KEGG" id="mfre:EXE63_02375"/>